<evidence type="ECO:0000313" key="2">
    <source>
        <dbReference type="Proteomes" id="UP001595792"/>
    </source>
</evidence>
<dbReference type="InterPro" id="IPR022037">
    <property type="entry name" value="DUF3606"/>
</dbReference>
<evidence type="ECO:0000313" key="1">
    <source>
        <dbReference type="EMBL" id="MFC4197106.1"/>
    </source>
</evidence>
<proteinExistence type="predicted"/>
<dbReference type="Pfam" id="PF12244">
    <property type="entry name" value="DUF3606"/>
    <property type="match status" value="1"/>
</dbReference>
<sequence>MMSQQFTPDFNDEFIVVADEQDRKYWAARLGVSIETLKSAIRACKSTTLHCVKNYLNESGKIAIQT</sequence>
<comment type="caution">
    <text evidence="1">The sequence shown here is derived from an EMBL/GenBank/DDBJ whole genome shotgun (WGS) entry which is preliminary data.</text>
</comment>
<keyword evidence="2" id="KW-1185">Reference proteome</keyword>
<dbReference type="Proteomes" id="UP001595792">
    <property type="component" value="Unassembled WGS sequence"/>
</dbReference>
<protein>
    <submittedName>
        <fullName evidence="1">DUF3606 domain-containing protein</fullName>
    </submittedName>
</protein>
<organism evidence="1 2">
    <name type="scientific">Pedobacter jamesrossensis</name>
    <dbReference type="NCBI Taxonomy" id="1908238"/>
    <lineage>
        <taxon>Bacteria</taxon>
        <taxon>Pseudomonadati</taxon>
        <taxon>Bacteroidota</taxon>
        <taxon>Sphingobacteriia</taxon>
        <taxon>Sphingobacteriales</taxon>
        <taxon>Sphingobacteriaceae</taxon>
        <taxon>Pedobacter</taxon>
    </lineage>
</organism>
<dbReference type="EMBL" id="JBHSBY010000102">
    <property type="protein sequence ID" value="MFC4197106.1"/>
    <property type="molecule type" value="Genomic_DNA"/>
</dbReference>
<dbReference type="RefSeq" id="WP_378960486.1">
    <property type="nucleotide sequence ID" value="NZ_JBHRXC010000001.1"/>
</dbReference>
<reference evidence="2" key="1">
    <citation type="journal article" date="2019" name="Int. J. Syst. Evol. Microbiol.">
        <title>The Global Catalogue of Microorganisms (GCM) 10K type strain sequencing project: providing services to taxonomists for standard genome sequencing and annotation.</title>
        <authorList>
            <consortium name="The Broad Institute Genomics Platform"/>
            <consortium name="The Broad Institute Genome Sequencing Center for Infectious Disease"/>
            <person name="Wu L."/>
            <person name="Ma J."/>
        </authorList>
    </citation>
    <scope>NUCLEOTIDE SEQUENCE [LARGE SCALE GENOMIC DNA]</scope>
    <source>
        <strain evidence="2">CCM 8689</strain>
    </source>
</reference>
<gene>
    <name evidence="1" type="ORF">ACFOUY_10380</name>
</gene>
<name>A0ABV8NL28_9SPHI</name>
<accession>A0ABV8NL28</accession>